<evidence type="ECO:0000256" key="2">
    <source>
        <dbReference type="ARBA" id="ARBA00022692"/>
    </source>
</evidence>
<feature type="transmembrane region" description="Helical" evidence="5">
    <location>
        <begin position="175"/>
        <end position="196"/>
    </location>
</feature>
<protein>
    <submittedName>
        <fullName evidence="7">NnrU family protein</fullName>
    </submittedName>
</protein>
<keyword evidence="8" id="KW-1185">Reference proteome</keyword>
<dbReference type="InterPro" id="IPR009915">
    <property type="entry name" value="NnrU_dom"/>
</dbReference>
<dbReference type="EMBL" id="QWEY01000001">
    <property type="protein sequence ID" value="RGP38987.1"/>
    <property type="molecule type" value="Genomic_DNA"/>
</dbReference>
<dbReference type="Proteomes" id="UP000284547">
    <property type="component" value="Unassembled WGS sequence"/>
</dbReference>
<feature type="transmembrane region" description="Helical" evidence="5">
    <location>
        <begin position="6"/>
        <end position="25"/>
    </location>
</feature>
<keyword evidence="2 5" id="KW-0812">Transmembrane</keyword>
<keyword evidence="3 5" id="KW-1133">Transmembrane helix</keyword>
<evidence type="ECO:0000256" key="3">
    <source>
        <dbReference type="ARBA" id="ARBA00022989"/>
    </source>
</evidence>
<dbReference type="RefSeq" id="WP_118149715.1">
    <property type="nucleotide sequence ID" value="NZ_QWEY01000001.1"/>
</dbReference>
<gene>
    <name evidence="7" type="ORF">D1012_02425</name>
</gene>
<feature type="domain" description="NnrU" evidence="6">
    <location>
        <begin position="7"/>
        <end position="227"/>
    </location>
</feature>
<dbReference type="GO" id="GO:0016020">
    <property type="term" value="C:membrane"/>
    <property type="evidence" value="ECO:0007669"/>
    <property type="project" value="UniProtKB-SubCell"/>
</dbReference>
<name>A0A411Z7I3_9RHOB</name>
<feature type="transmembrane region" description="Helical" evidence="5">
    <location>
        <begin position="37"/>
        <end position="62"/>
    </location>
</feature>
<dbReference type="OrthoDB" id="7828645at2"/>
<evidence type="ECO:0000256" key="5">
    <source>
        <dbReference type="SAM" id="Phobius"/>
    </source>
</evidence>
<dbReference type="AlphaFoldDB" id="A0A411Z7I3"/>
<evidence type="ECO:0000259" key="6">
    <source>
        <dbReference type="Pfam" id="PF07298"/>
    </source>
</evidence>
<feature type="transmembrane region" description="Helical" evidence="5">
    <location>
        <begin position="208"/>
        <end position="228"/>
    </location>
</feature>
<keyword evidence="4 5" id="KW-0472">Membrane</keyword>
<feature type="transmembrane region" description="Helical" evidence="5">
    <location>
        <begin position="74"/>
        <end position="93"/>
    </location>
</feature>
<reference evidence="7 8" key="1">
    <citation type="submission" date="2018-08" db="EMBL/GenBank/DDBJ databases">
        <title>Flavobacterium tibetense sp. nov., isolated from a wetland YonghuCo on Tibetan Plateau.</title>
        <authorList>
            <person name="Phurbu D."/>
            <person name="Lu H."/>
            <person name="Xing P."/>
        </authorList>
    </citation>
    <scope>NUCLEOTIDE SEQUENCE [LARGE SCALE GENOMIC DNA]</scope>
    <source>
        <strain evidence="7 8">DJC</strain>
    </source>
</reference>
<evidence type="ECO:0000256" key="4">
    <source>
        <dbReference type="ARBA" id="ARBA00023136"/>
    </source>
</evidence>
<dbReference type="Pfam" id="PF07298">
    <property type="entry name" value="NnrU"/>
    <property type="match status" value="1"/>
</dbReference>
<feature type="transmembrane region" description="Helical" evidence="5">
    <location>
        <begin position="140"/>
        <end position="160"/>
    </location>
</feature>
<comment type="caution">
    <text evidence="7">The sequence shown here is derived from an EMBL/GenBank/DDBJ whole genome shotgun (WGS) entry which is preliminary data.</text>
</comment>
<comment type="subcellular location">
    <subcellularLocation>
        <location evidence="1">Membrane</location>
        <topology evidence="1">Multi-pass membrane protein</topology>
    </subcellularLocation>
</comment>
<organism evidence="7 8">
    <name type="scientific">Pseudotabrizicola alkalilacus</name>
    <dbReference type="NCBI Taxonomy" id="2305252"/>
    <lineage>
        <taxon>Bacteria</taxon>
        <taxon>Pseudomonadati</taxon>
        <taxon>Pseudomonadota</taxon>
        <taxon>Alphaproteobacteria</taxon>
        <taxon>Rhodobacterales</taxon>
        <taxon>Paracoccaceae</taxon>
        <taxon>Pseudotabrizicola</taxon>
    </lineage>
</organism>
<evidence type="ECO:0000313" key="8">
    <source>
        <dbReference type="Proteomes" id="UP000284547"/>
    </source>
</evidence>
<accession>A0A411Z7I3</accession>
<proteinExistence type="predicted"/>
<sequence>MMAWTEFALAWLMFLLSHFLPSLGLRDRLIGAMGRRSYFAVYGLVSVLSLVWLIGAAARAPYLELWSPEPWSRWVPVLIMPYAIFLATFAIGSRYPFTLGGRRAASFDPASPGLAAHSRHPLLLALVLWSGAHLPPNGDLAHVLLFGSFAALGLAAIPMFDHRARMALTADETAAMFRAAPILSLKVWITGAWLWANRRPLLWRMTGSAFVVALITLGHGPVIGVSPLP</sequence>
<evidence type="ECO:0000256" key="1">
    <source>
        <dbReference type="ARBA" id="ARBA00004141"/>
    </source>
</evidence>
<evidence type="ECO:0000313" key="7">
    <source>
        <dbReference type="EMBL" id="RGP38987.1"/>
    </source>
</evidence>